<accession>A0A2N5CZE5</accession>
<evidence type="ECO:0000313" key="3">
    <source>
        <dbReference type="EMBL" id="PLR19171.1"/>
    </source>
</evidence>
<evidence type="ECO:0000256" key="1">
    <source>
        <dbReference type="SAM" id="Phobius"/>
    </source>
</evidence>
<sequence>MTWTPQLALLAPALGAALAFVAAEFLFWLKAKPTPAVIERVVTTVERSDSELGPPGERVRTGLRVTVRLDAGEAARGPVVLDVGDDFPAAVGQRLTVMALDPKPAWIFWSAMVRRGDIGRPVFRLAMGLALVVALVASGLPILRAALSP</sequence>
<evidence type="ECO:0008006" key="6">
    <source>
        <dbReference type="Google" id="ProtNLM"/>
    </source>
</evidence>
<organism evidence="3 4">
    <name type="scientific">Caulobacter flavus</name>
    <dbReference type="NCBI Taxonomy" id="1679497"/>
    <lineage>
        <taxon>Bacteria</taxon>
        <taxon>Pseudomonadati</taxon>
        <taxon>Pseudomonadota</taxon>
        <taxon>Alphaproteobacteria</taxon>
        <taxon>Caulobacterales</taxon>
        <taxon>Caulobacteraceae</taxon>
        <taxon>Caulobacter</taxon>
    </lineage>
</organism>
<dbReference type="RefSeq" id="WP_101711729.1">
    <property type="nucleotide sequence ID" value="NZ_CP026100.1"/>
</dbReference>
<name>A0A2N5CZE5_9CAUL</name>
<keyword evidence="1" id="KW-0812">Transmembrane</keyword>
<dbReference type="Proteomes" id="UP000234483">
    <property type="component" value="Unassembled WGS sequence"/>
</dbReference>
<dbReference type="EMBL" id="CP026100">
    <property type="protein sequence ID" value="AYV45149.1"/>
    <property type="molecule type" value="Genomic_DNA"/>
</dbReference>
<keyword evidence="5" id="KW-1185">Reference proteome</keyword>
<proteinExistence type="predicted"/>
<keyword evidence="1" id="KW-0472">Membrane</keyword>
<gene>
    <name evidence="2" type="ORF">C1707_02215</name>
    <name evidence="3" type="ORF">CFHF_03955</name>
</gene>
<reference evidence="3 4" key="1">
    <citation type="submission" date="2017-12" db="EMBL/GenBank/DDBJ databases">
        <title>The genome sequence of Caulobacter flavus CGMCC1 15093.</title>
        <authorList>
            <person name="Gao J."/>
            <person name="Mao X."/>
            <person name="Sun J."/>
        </authorList>
    </citation>
    <scope>NUCLEOTIDE SEQUENCE [LARGE SCALE GENOMIC DNA]</scope>
    <source>
        <strain evidence="3 4">CGMCC1 15093</strain>
    </source>
</reference>
<dbReference type="AlphaFoldDB" id="A0A2N5CZE5"/>
<evidence type="ECO:0000313" key="4">
    <source>
        <dbReference type="Proteomes" id="UP000234483"/>
    </source>
</evidence>
<dbReference type="EMBL" id="PJRQ01000008">
    <property type="protein sequence ID" value="PLR19171.1"/>
    <property type="molecule type" value="Genomic_DNA"/>
</dbReference>
<dbReference type="Proteomes" id="UP000281192">
    <property type="component" value="Chromosome"/>
</dbReference>
<protein>
    <recommendedName>
        <fullName evidence="6">DUF3592 domain-containing protein</fullName>
    </recommendedName>
</protein>
<feature type="transmembrane region" description="Helical" evidence="1">
    <location>
        <begin position="122"/>
        <end position="143"/>
    </location>
</feature>
<keyword evidence="1" id="KW-1133">Transmembrane helix</keyword>
<reference evidence="2 5" key="2">
    <citation type="submission" date="2018-01" db="EMBL/GenBank/DDBJ databases">
        <title>Complete genome sequence of Caulobacter flavus RHGG3.</title>
        <authorList>
            <person name="Yang E."/>
        </authorList>
    </citation>
    <scope>NUCLEOTIDE SEQUENCE [LARGE SCALE GENOMIC DNA]</scope>
    <source>
        <strain evidence="2 5">RHGG3</strain>
    </source>
</reference>
<evidence type="ECO:0000313" key="5">
    <source>
        <dbReference type="Proteomes" id="UP000281192"/>
    </source>
</evidence>
<evidence type="ECO:0000313" key="2">
    <source>
        <dbReference type="EMBL" id="AYV45149.1"/>
    </source>
</evidence>
<dbReference type="KEGG" id="cfh:C1707_02215"/>